<dbReference type="FunFam" id="1.25.40.10:FF:002536">
    <property type="entry name" value="Tetratricopeptide repeat (TPR)-like superfamily protein"/>
    <property type="match status" value="1"/>
</dbReference>
<comment type="similarity">
    <text evidence="1">Belongs to the PPR family. PCMP-H subfamily.</text>
</comment>
<dbReference type="Pfam" id="PF20431">
    <property type="entry name" value="E_motif"/>
    <property type="match status" value="1"/>
</dbReference>
<dbReference type="PANTHER" id="PTHR24015">
    <property type="entry name" value="OS07G0578800 PROTEIN-RELATED"/>
    <property type="match status" value="1"/>
</dbReference>
<dbReference type="GO" id="GO:0008270">
    <property type="term" value="F:zinc ion binding"/>
    <property type="evidence" value="ECO:0007669"/>
    <property type="project" value="InterPro"/>
</dbReference>
<feature type="repeat" description="PPR" evidence="3">
    <location>
        <begin position="166"/>
        <end position="200"/>
    </location>
</feature>
<dbReference type="InParanoid" id="A0A068TY10"/>
<protein>
    <recommendedName>
        <fullName evidence="4">DYW domain-containing protein</fullName>
    </recommendedName>
</protein>
<evidence type="ECO:0000256" key="3">
    <source>
        <dbReference type="PROSITE-ProRule" id="PRU00708"/>
    </source>
</evidence>
<gene>
    <name evidence="5" type="ORF">GSCOC_T00034672001</name>
</gene>
<dbReference type="Gene3D" id="1.25.40.10">
    <property type="entry name" value="Tetratricopeptide repeat domain"/>
    <property type="match status" value="4"/>
</dbReference>
<keyword evidence="6" id="KW-1185">Reference proteome</keyword>
<evidence type="ECO:0000256" key="1">
    <source>
        <dbReference type="ARBA" id="ARBA00006643"/>
    </source>
</evidence>
<dbReference type="Pfam" id="PF20430">
    <property type="entry name" value="Eplus_motif"/>
    <property type="match status" value="1"/>
</dbReference>
<dbReference type="InterPro" id="IPR011990">
    <property type="entry name" value="TPR-like_helical_dom_sf"/>
</dbReference>
<evidence type="ECO:0000256" key="2">
    <source>
        <dbReference type="ARBA" id="ARBA00022737"/>
    </source>
</evidence>
<dbReference type="FunCoup" id="A0A068TY10">
    <property type="interactions" value="705"/>
</dbReference>
<dbReference type="OrthoDB" id="185373at2759"/>
<dbReference type="AlphaFoldDB" id="A0A068TY10"/>
<sequence>MAYAEKLLTKCNSLPHIKQLQAHLITTGLFKSYFSRSKLLDFCATSSAGSLSYATFIFNHIPHPATNDWNAIIRGLAQSRQPLDAVTCYVSMRRARCTPDALTCSFTLKACARALARIEALQFHAEIVKLGVGADVLLQTTLLDAYAKCGDLNCASVLFEEMTRRDIASWNAMIAGMAQGNRPNEALEFFKRMRENGLSPNEVTVLGALSACSQLGAFKEGEKIYDYIRDQKLDDNVNVCNAVIDMFGKCGFVNKAFEVFSGMKCRKTLITWNTMVMAYAMHGDGVKALELFKLLERDGLGPDRVSYLAALCACNHAGLVDEGLKLFESMEESGVDKNVKHYGSVVDLLGRAGRLEQAYKIIASMPTYPDVVLWQTLLGACKTYGNVEMAEKASGKLVEMGSRSCGDFVLLSNLYASHGRWNDVGRVREAMKNRAVKKIPGFSYTEVGGVIYKFINGDQSHPNWRDIYQKLDEIRFRISECGYVPETNNVLHDIGHEDKENVLGYHSEKLAVAFALIGTSAEVPISVNKNLRICGDCHTAIKLISKIYKREIIVRDRTRFHRFKNGSCSCRDYW</sequence>
<dbReference type="InterPro" id="IPR046848">
    <property type="entry name" value="E_motif"/>
</dbReference>
<evidence type="ECO:0000259" key="4">
    <source>
        <dbReference type="Pfam" id="PF14432"/>
    </source>
</evidence>
<accession>A0A068TY10</accession>
<dbReference type="NCBIfam" id="TIGR00756">
    <property type="entry name" value="PPR"/>
    <property type="match status" value="6"/>
</dbReference>
<dbReference type="PANTHER" id="PTHR24015:SF1063">
    <property type="entry name" value="OS12G0156900 PROTEIN"/>
    <property type="match status" value="1"/>
</dbReference>
<dbReference type="PhylomeDB" id="A0A068TY10"/>
<name>A0A068TY10_COFCA</name>
<feature type="repeat" description="PPR" evidence="3">
    <location>
        <begin position="303"/>
        <end position="337"/>
    </location>
</feature>
<dbReference type="InterPro" id="IPR032867">
    <property type="entry name" value="DYW_dom"/>
</dbReference>
<dbReference type="InterPro" id="IPR046849">
    <property type="entry name" value="E2_motif"/>
</dbReference>
<dbReference type="GO" id="GO:0003723">
    <property type="term" value="F:RNA binding"/>
    <property type="evidence" value="ECO:0007669"/>
    <property type="project" value="InterPro"/>
</dbReference>
<organism evidence="5 6">
    <name type="scientific">Coffea canephora</name>
    <name type="common">Robusta coffee</name>
    <dbReference type="NCBI Taxonomy" id="49390"/>
    <lineage>
        <taxon>Eukaryota</taxon>
        <taxon>Viridiplantae</taxon>
        <taxon>Streptophyta</taxon>
        <taxon>Embryophyta</taxon>
        <taxon>Tracheophyta</taxon>
        <taxon>Spermatophyta</taxon>
        <taxon>Magnoliopsida</taxon>
        <taxon>eudicotyledons</taxon>
        <taxon>Gunneridae</taxon>
        <taxon>Pentapetalae</taxon>
        <taxon>asterids</taxon>
        <taxon>lamiids</taxon>
        <taxon>Gentianales</taxon>
        <taxon>Rubiaceae</taxon>
        <taxon>Ixoroideae</taxon>
        <taxon>Gardenieae complex</taxon>
        <taxon>Bertiereae - Coffeeae clade</taxon>
        <taxon>Coffeeae</taxon>
        <taxon>Coffea</taxon>
    </lineage>
</organism>
<proteinExistence type="inferred from homology"/>
<evidence type="ECO:0000313" key="6">
    <source>
        <dbReference type="Proteomes" id="UP000295252"/>
    </source>
</evidence>
<feature type="repeat" description="PPR" evidence="3">
    <location>
        <begin position="65"/>
        <end position="99"/>
    </location>
</feature>
<feature type="domain" description="DYW" evidence="4">
    <location>
        <begin position="482"/>
        <end position="574"/>
    </location>
</feature>
<dbReference type="OMA" id="ASKARWM"/>
<dbReference type="PROSITE" id="PS51375">
    <property type="entry name" value="PPR"/>
    <property type="match status" value="4"/>
</dbReference>
<feature type="repeat" description="PPR" evidence="3">
    <location>
        <begin position="268"/>
        <end position="302"/>
    </location>
</feature>
<keyword evidence="2" id="KW-0677">Repeat</keyword>
<dbReference type="Pfam" id="PF14432">
    <property type="entry name" value="DYW_deaminase"/>
    <property type="match status" value="1"/>
</dbReference>
<evidence type="ECO:0000313" key="5">
    <source>
        <dbReference type="EMBL" id="CDP01141.1"/>
    </source>
</evidence>
<reference evidence="6" key="1">
    <citation type="journal article" date="2014" name="Science">
        <title>The coffee genome provides insight into the convergent evolution of caffeine biosynthesis.</title>
        <authorList>
            <person name="Denoeud F."/>
            <person name="Carretero-Paulet L."/>
            <person name="Dereeper A."/>
            <person name="Droc G."/>
            <person name="Guyot R."/>
            <person name="Pietrella M."/>
            <person name="Zheng C."/>
            <person name="Alberti A."/>
            <person name="Anthony F."/>
            <person name="Aprea G."/>
            <person name="Aury J.M."/>
            <person name="Bento P."/>
            <person name="Bernard M."/>
            <person name="Bocs S."/>
            <person name="Campa C."/>
            <person name="Cenci A."/>
            <person name="Combes M.C."/>
            <person name="Crouzillat D."/>
            <person name="Da Silva C."/>
            <person name="Daddiego L."/>
            <person name="De Bellis F."/>
            <person name="Dussert S."/>
            <person name="Garsmeur O."/>
            <person name="Gayraud T."/>
            <person name="Guignon V."/>
            <person name="Jahn K."/>
            <person name="Jamilloux V."/>
            <person name="Joet T."/>
            <person name="Labadie K."/>
            <person name="Lan T."/>
            <person name="Leclercq J."/>
            <person name="Lepelley M."/>
            <person name="Leroy T."/>
            <person name="Li L.T."/>
            <person name="Librado P."/>
            <person name="Lopez L."/>
            <person name="Munoz A."/>
            <person name="Noel B."/>
            <person name="Pallavicini A."/>
            <person name="Perrotta G."/>
            <person name="Poncet V."/>
            <person name="Pot D."/>
            <person name="Priyono X."/>
            <person name="Rigoreau M."/>
            <person name="Rouard M."/>
            <person name="Rozas J."/>
            <person name="Tranchant-Dubreuil C."/>
            <person name="VanBuren R."/>
            <person name="Zhang Q."/>
            <person name="Andrade A.C."/>
            <person name="Argout X."/>
            <person name="Bertrand B."/>
            <person name="de Kochko A."/>
            <person name="Graziosi G."/>
            <person name="Henry R.J."/>
            <person name="Jayarama X."/>
            <person name="Ming R."/>
            <person name="Nagai C."/>
            <person name="Rounsley S."/>
            <person name="Sankoff D."/>
            <person name="Giuliano G."/>
            <person name="Albert V.A."/>
            <person name="Wincker P."/>
            <person name="Lashermes P."/>
        </authorList>
    </citation>
    <scope>NUCLEOTIDE SEQUENCE [LARGE SCALE GENOMIC DNA]</scope>
    <source>
        <strain evidence="6">cv. DH200-94</strain>
    </source>
</reference>
<dbReference type="Gramene" id="CDP01141">
    <property type="protein sequence ID" value="CDP01141"/>
    <property type="gene ID" value="GSCOC_T00034672001"/>
</dbReference>
<dbReference type="Pfam" id="PF13041">
    <property type="entry name" value="PPR_2"/>
    <property type="match status" value="1"/>
</dbReference>
<dbReference type="EMBL" id="HG739090">
    <property type="protein sequence ID" value="CDP01141.1"/>
    <property type="molecule type" value="Genomic_DNA"/>
</dbReference>
<dbReference type="Proteomes" id="UP000295252">
    <property type="component" value="Chromosome II"/>
</dbReference>
<dbReference type="InterPro" id="IPR002885">
    <property type="entry name" value="PPR_rpt"/>
</dbReference>
<dbReference type="FunFam" id="1.25.40.10:FF:000344">
    <property type="entry name" value="Pentatricopeptide repeat-containing protein"/>
    <property type="match status" value="1"/>
</dbReference>
<dbReference type="GO" id="GO:0009451">
    <property type="term" value="P:RNA modification"/>
    <property type="evidence" value="ECO:0007669"/>
    <property type="project" value="InterPro"/>
</dbReference>
<dbReference type="InterPro" id="IPR046960">
    <property type="entry name" value="PPR_At4g14850-like_plant"/>
</dbReference>
<dbReference type="Pfam" id="PF01535">
    <property type="entry name" value="PPR"/>
    <property type="match status" value="5"/>
</dbReference>